<dbReference type="InterPro" id="IPR029472">
    <property type="entry name" value="Copia-like_N"/>
</dbReference>
<feature type="region of interest" description="Disordered" evidence="1">
    <location>
        <begin position="1"/>
        <end position="22"/>
    </location>
</feature>
<protein>
    <recommendedName>
        <fullName evidence="2">Retrotransposon Copia-like N-terminal domain-containing protein</fullName>
    </recommendedName>
</protein>
<dbReference type="PANTHER" id="PTHR37610">
    <property type="entry name" value="CCHC-TYPE DOMAIN-CONTAINING PROTEIN"/>
    <property type="match status" value="1"/>
</dbReference>
<accession>A0AAQ3MRZ1</accession>
<name>A0AAQ3MRZ1_VIGMU</name>
<proteinExistence type="predicted"/>
<organism evidence="3 4">
    <name type="scientific">Vigna mungo</name>
    <name type="common">Black gram</name>
    <name type="synonym">Phaseolus mungo</name>
    <dbReference type="NCBI Taxonomy" id="3915"/>
    <lineage>
        <taxon>Eukaryota</taxon>
        <taxon>Viridiplantae</taxon>
        <taxon>Streptophyta</taxon>
        <taxon>Embryophyta</taxon>
        <taxon>Tracheophyta</taxon>
        <taxon>Spermatophyta</taxon>
        <taxon>Magnoliopsida</taxon>
        <taxon>eudicotyledons</taxon>
        <taxon>Gunneridae</taxon>
        <taxon>Pentapetalae</taxon>
        <taxon>rosids</taxon>
        <taxon>fabids</taxon>
        <taxon>Fabales</taxon>
        <taxon>Fabaceae</taxon>
        <taxon>Papilionoideae</taxon>
        <taxon>50 kb inversion clade</taxon>
        <taxon>NPAAA clade</taxon>
        <taxon>indigoferoid/millettioid clade</taxon>
        <taxon>Phaseoleae</taxon>
        <taxon>Vigna</taxon>
    </lineage>
</organism>
<evidence type="ECO:0000313" key="4">
    <source>
        <dbReference type="Proteomes" id="UP001374535"/>
    </source>
</evidence>
<dbReference type="Pfam" id="PF14244">
    <property type="entry name" value="Retrotran_gag_3"/>
    <property type="match status" value="1"/>
</dbReference>
<evidence type="ECO:0000313" key="3">
    <source>
        <dbReference type="EMBL" id="WVY96157.1"/>
    </source>
</evidence>
<dbReference type="EMBL" id="CP144692">
    <property type="protein sequence ID" value="WVY96157.1"/>
    <property type="molecule type" value="Genomic_DNA"/>
</dbReference>
<keyword evidence="4" id="KW-1185">Reference proteome</keyword>
<dbReference type="AlphaFoldDB" id="A0AAQ3MRZ1"/>
<evidence type="ECO:0000256" key="1">
    <source>
        <dbReference type="SAM" id="MobiDB-lite"/>
    </source>
</evidence>
<reference evidence="3 4" key="1">
    <citation type="journal article" date="2023" name="Life. Sci Alliance">
        <title>Evolutionary insights into 3D genome organization and epigenetic landscape of Vigna mungo.</title>
        <authorList>
            <person name="Junaid A."/>
            <person name="Singh B."/>
            <person name="Bhatia S."/>
        </authorList>
    </citation>
    <scope>NUCLEOTIDE SEQUENCE [LARGE SCALE GENOMIC DNA]</scope>
    <source>
        <strain evidence="3">Urdbean</strain>
    </source>
</reference>
<gene>
    <name evidence="3" type="ORF">V8G54_028308</name>
</gene>
<dbReference type="PANTHER" id="PTHR37610:SF47">
    <property type="entry name" value="RETROTRANSPOSON COPIA-LIKE N-TERMINAL DOMAIN-CONTAINING PROTEIN"/>
    <property type="match status" value="1"/>
</dbReference>
<sequence>MTSSSKSSFTTTGENSSSTGSSLSQIAMDSFTPQITNHKLSGHNYLLWSQSVRMFIRGKGKDDFLNGASVQPAETDASYKNWIATNSMVQSWLISSMMPDIGENFLLFSTAAKIWEAAKLTYSIADNTSELFETESTLYDLRQGDNSVTDYFNSLTRLWQKIDLYNTHSWKCSEDALTYKQVVETKRVFKFLSGLNKELDEVRWCIIGTKPLPSLHAAFSVVRHEESQRKVMLKEQIVEAPNETSALNSIDSNAFAAKGQINPKP</sequence>
<dbReference type="Proteomes" id="UP001374535">
    <property type="component" value="Chromosome 9"/>
</dbReference>
<feature type="domain" description="Retrotransposon Copia-like N-terminal" evidence="2">
    <location>
        <begin position="33"/>
        <end position="73"/>
    </location>
</feature>
<evidence type="ECO:0000259" key="2">
    <source>
        <dbReference type="Pfam" id="PF14244"/>
    </source>
</evidence>